<gene>
    <name evidence="1" type="ORF">OCS_03864</name>
</gene>
<evidence type="ECO:0000313" key="2">
    <source>
        <dbReference type="Proteomes" id="UP000019374"/>
    </source>
</evidence>
<dbReference type="Proteomes" id="UP000019374">
    <property type="component" value="Unassembled WGS sequence"/>
</dbReference>
<name>T5AF03_OPHSC</name>
<accession>T5AF03</accession>
<dbReference type="EMBL" id="KE652819">
    <property type="protein sequence ID" value="EQL00423.1"/>
    <property type="molecule type" value="Genomic_DNA"/>
</dbReference>
<proteinExistence type="predicted"/>
<dbReference type="AlphaFoldDB" id="T5AF03"/>
<evidence type="ECO:0000313" key="1">
    <source>
        <dbReference type="EMBL" id="EQL00423.1"/>
    </source>
</evidence>
<reference evidence="1 2" key="1">
    <citation type="journal article" date="2013" name="Chin. Sci. Bull.">
        <title>Genome survey uncovers the secrets of sex and lifestyle in caterpillar fungus.</title>
        <authorList>
            <person name="Hu X."/>
            <person name="Zhang Y."/>
            <person name="Xiao G."/>
            <person name="Zheng P."/>
            <person name="Xia Y."/>
            <person name="Zhang X."/>
            <person name="St Leger R.J."/>
            <person name="Liu X."/>
            <person name="Wang C."/>
        </authorList>
    </citation>
    <scope>NUCLEOTIDE SEQUENCE [LARGE SCALE GENOMIC DNA]</scope>
    <source>
        <strain evidence="2">Co18 / CGMCC 3.14243</strain>
        <tissue evidence="1">Fruit-body</tissue>
    </source>
</reference>
<organism evidence="1 2">
    <name type="scientific">Ophiocordyceps sinensis (strain Co18 / CGMCC 3.14243)</name>
    <name type="common">Yarsagumba caterpillar fungus</name>
    <name type="synonym">Hirsutella sinensis</name>
    <dbReference type="NCBI Taxonomy" id="911162"/>
    <lineage>
        <taxon>Eukaryota</taxon>
        <taxon>Fungi</taxon>
        <taxon>Dikarya</taxon>
        <taxon>Ascomycota</taxon>
        <taxon>Pezizomycotina</taxon>
        <taxon>Sordariomycetes</taxon>
        <taxon>Hypocreomycetidae</taxon>
        <taxon>Hypocreales</taxon>
        <taxon>Ophiocordycipitaceae</taxon>
        <taxon>Ophiocordyceps</taxon>
    </lineage>
</organism>
<sequence>MDTESDHDDGARLPRGLGEALDRLEEDDLELETRTQSKAMQNYLKLKRCEVSKLHDMGGEEARLFLTELF</sequence>
<protein>
    <submittedName>
        <fullName evidence="1">Uncharacterized protein</fullName>
    </submittedName>
</protein>
<dbReference type="HOGENOM" id="CLU_2758457_0_0_1"/>
<dbReference type="Gene3D" id="3.30.590.10">
    <property type="entry name" value="Glutamine synthetase/guanido kinase, catalytic domain"/>
    <property type="match status" value="1"/>
</dbReference>